<keyword evidence="2" id="KW-1185">Reference proteome</keyword>
<protein>
    <submittedName>
        <fullName evidence="1">Uncharacterized protein</fullName>
    </submittedName>
</protein>
<reference evidence="1 2" key="1">
    <citation type="journal article" date="2021" name="Nat. Plants">
        <title>The Taxus genome provides insights into paclitaxel biosynthesis.</title>
        <authorList>
            <person name="Xiong X."/>
            <person name="Gou J."/>
            <person name="Liao Q."/>
            <person name="Li Y."/>
            <person name="Zhou Q."/>
            <person name="Bi G."/>
            <person name="Li C."/>
            <person name="Du R."/>
            <person name="Wang X."/>
            <person name="Sun T."/>
            <person name="Guo L."/>
            <person name="Liang H."/>
            <person name="Lu P."/>
            <person name="Wu Y."/>
            <person name="Zhang Z."/>
            <person name="Ro D.K."/>
            <person name="Shang Y."/>
            <person name="Huang S."/>
            <person name="Yan J."/>
        </authorList>
    </citation>
    <scope>NUCLEOTIDE SEQUENCE [LARGE SCALE GENOMIC DNA]</scope>
    <source>
        <strain evidence="1">Ta-2019</strain>
    </source>
</reference>
<gene>
    <name evidence="1" type="ORF">KI387_003407</name>
</gene>
<sequence>DIDINSISLEIGKTEVDKAYIYLKLKLEDGKYIDNEFNLSELPKGKHTV</sequence>
<name>A0AA38GXI9_TAXCH</name>
<feature type="non-terminal residue" evidence="1">
    <location>
        <position position="1"/>
    </location>
</feature>
<dbReference type="AlphaFoldDB" id="A0AA38GXI9"/>
<comment type="caution">
    <text evidence="1">The sequence shown here is derived from an EMBL/GenBank/DDBJ whole genome shotgun (WGS) entry which is preliminary data.</text>
</comment>
<evidence type="ECO:0000313" key="2">
    <source>
        <dbReference type="Proteomes" id="UP000824469"/>
    </source>
</evidence>
<proteinExistence type="predicted"/>
<feature type="non-terminal residue" evidence="1">
    <location>
        <position position="49"/>
    </location>
</feature>
<dbReference type="EMBL" id="JAHRHJ020000001">
    <property type="protein sequence ID" value="KAH9331299.1"/>
    <property type="molecule type" value="Genomic_DNA"/>
</dbReference>
<organism evidence="1 2">
    <name type="scientific">Taxus chinensis</name>
    <name type="common">Chinese yew</name>
    <name type="synonym">Taxus wallichiana var. chinensis</name>
    <dbReference type="NCBI Taxonomy" id="29808"/>
    <lineage>
        <taxon>Eukaryota</taxon>
        <taxon>Viridiplantae</taxon>
        <taxon>Streptophyta</taxon>
        <taxon>Embryophyta</taxon>
        <taxon>Tracheophyta</taxon>
        <taxon>Spermatophyta</taxon>
        <taxon>Pinopsida</taxon>
        <taxon>Pinidae</taxon>
        <taxon>Conifers II</taxon>
        <taxon>Cupressales</taxon>
        <taxon>Taxaceae</taxon>
        <taxon>Taxus</taxon>
    </lineage>
</organism>
<accession>A0AA38GXI9</accession>
<dbReference type="Proteomes" id="UP000824469">
    <property type="component" value="Unassembled WGS sequence"/>
</dbReference>
<evidence type="ECO:0000313" key="1">
    <source>
        <dbReference type="EMBL" id="KAH9331299.1"/>
    </source>
</evidence>